<comment type="subcellular location">
    <subcellularLocation>
        <location evidence="1">Golgi apparatus membrane</location>
        <topology evidence="1">Single-pass membrane protein</topology>
    </subcellularLocation>
</comment>
<dbReference type="AlphaFoldDB" id="A0A0X3Q1L9"/>
<evidence type="ECO:0000256" key="8">
    <source>
        <dbReference type="ARBA" id="ARBA00023485"/>
    </source>
</evidence>
<dbReference type="EMBL" id="GEEE01005326">
    <property type="protein sequence ID" value="JAP57899.1"/>
    <property type="molecule type" value="Transcribed_RNA"/>
</dbReference>
<sequence length="185" mass="20927">MFIASIFQIIKKNLVLSIFLGAVVILLCRIRLQTKATLYPAKPVYNLSWLDHNPLEGSPKVSCRQTSQSAAWVADEEGFYCSRANILPSGCCNHTANSTEPSRYSCFSCSKLDCCSAYERCVACCLNPVNRNRWRITMEAARKADDRNLLIAASVFEFCSFRCRTSSESVAQENTYRDPLNRYCF</sequence>
<keyword evidence="3 9" id="KW-1133">Transmembrane helix</keyword>
<dbReference type="PANTHER" id="PTHR13481">
    <property type="entry name" value="SREBP REGULATING GENE PROTEIN"/>
    <property type="match status" value="1"/>
</dbReference>
<keyword evidence="5 9" id="KW-0472">Membrane</keyword>
<proteinExistence type="inferred from homology"/>
<evidence type="ECO:0000256" key="1">
    <source>
        <dbReference type="ARBA" id="ARBA00004194"/>
    </source>
</evidence>
<evidence type="ECO:0000256" key="5">
    <source>
        <dbReference type="ARBA" id="ARBA00023136"/>
    </source>
</evidence>
<reference evidence="10" key="1">
    <citation type="submission" date="2016-01" db="EMBL/GenBank/DDBJ databases">
        <title>Reference transcriptome for the parasite Schistocephalus solidus: insights into the molecular evolution of parasitism.</title>
        <authorList>
            <person name="Hebert F.O."/>
            <person name="Grambauer S."/>
            <person name="Barber I."/>
            <person name="Landry C.R."/>
            <person name="Aubin-Horth N."/>
        </authorList>
    </citation>
    <scope>NUCLEOTIDE SEQUENCE</scope>
</reference>
<evidence type="ECO:0000256" key="9">
    <source>
        <dbReference type="SAM" id="Phobius"/>
    </source>
</evidence>
<organism evidence="10">
    <name type="scientific">Schistocephalus solidus</name>
    <name type="common">Tapeworm</name>
    <dbReference type="NCBI Taxonomy" id="70667"/>
    <lineage>
        <taxon>Eukaryota</taxon>
        <taxon>Metazoa</taxon>
        <taxon>Spiralia</taxon>
        <taxon>Lophotrochozoa</taxon>
        <taxon>Platyhelminthes</taxon>
        <taxon>Cestoda</taxon>
        <taxon>Eucestoda</taxon>
        <taxon>Diphyllobothriidea</taxon>
        <taxon>Diphyllobothriidae</taxon>
        <taxon>Schistocephalus</taxon>
    </lineage>
</organism>
<evidence type="ECO:0000256" key="2">
    <source>
        <dbReference type="ARBA" id="ARBA00022692"/>
    </source>
</evidence>
<comment type="similarity">
    <text evidence="7">Belongs to the SPRING family.</text>
</comment>
<evidence type="ECO:0000256" key="7">
    <source>
        <dbReference type="ARBA" id="ARBA00023461"/>
    </source>
</evidence>
<keyword evidence="2 9" id="KW-0812">Transmembrane</keyword>
<protein>
    <recommendedName>
        <fullName evidence="8">SREBP regulating gene protein</fullName>
    </recommendedName>
</protein>
<dbReference type="PANTHER" id="PTHR13481:SF0">
    <property type="entry name" value="SREBP REGULATING GENE PROTEIN"/>
    <property type="match status" value="1"/>
</dbReference>
<dbReference type="InterPro" id="IPR019352">
    <property type="entry name" value="SPRING1"/>
</dbReference>
<dbReference type="EMBL" id="GEEE01008390">
    <property type="protein sequence ID" value="JAP54835.1"/>
    <property type="molecule type" value="Transcribed_RNA"/>
</dbReference>
<dbReference type="GO" id="GO:0000139">
    <property type="term" value="C:Golgi membrane"/>
    <property type="evidence" value="ECO:0007669"/>
    <property type="project" value="UniProtKB-SubCell"/>
</dbReference>
<evidence type="ECO:0000313" key="10">
    <source>
        <dbReference type="EMBL" id="JAP57899.1"/>
    </source>
</evidence>
<name>A0A0X3Q1L9_SCHSO</name>
<dbReference type="GO" id="GO:2000640">
    <property type="term" value="P:positive regulation of SREBP signaling pathway"/>
    <property type="evidence" value="ECO:0007669"/>
    <property type="project" value="InterPro"/>
</dbReference>
<keyword evidence="4" id="KW-0333">Golgi apparatus</keyword>
<dbReference type="Pfam" id="PF10218">
    <property type="entry name" value="SPRING1"/>
    <property type="match status" value="1"/>
</dbReference>
<accession>A0A0X3Q1L9</accession>
<gene>
    <name evidence="10" type="primary">CL049</name>
    <name evidence="10" type="ORF">TR149314</name>
</gene>
<evidence type="ECO:0000256" key="4">
    <source>
        <dbReference type="ARBA" id="ARBA00023034"/>
    </source>
</evidence>
<feature type="transmembrane region" description="Helical" evidence="9">
    <location>
        <begin position="14"/>
        <end position="32"/>
    </location>
</feature>
<dbReference type="EMBL" id="GEEE01019929">
    <property type="protein sequence ID" value="JAP43296.1"/>
    <property type="molecule type" value="Transcribed_RNA"/>
</dbReference>
<keyword evidence="6" id="KW-0325">Glycoprotein</keyword>
<evidence type="ECO:0000256" key="3">
    <source>
        <dbReference type="ARBA" id="ARBA00022989"/>
    </source>
</evidence>
<evidence type="ECO:0000256" key="6">
    <source>
        <dbReference type="ARBA" id="ARBA00023180"/>
    </source>
</evidence>